<gene>
    <name evidence="2" type="ORF">NCTC13150_00211</name>
</gene>
<evidence type="ECO:0000256" key="1">
    <source>
        <dbReference type="SAM" id="Phobius"/>
    </source>
</evidence>
<keyword evidence="1" id="KW-1133">Transmembrane helix</keyword>
<sequence>MLDGLGRKRYLIFFILMFVIMIVFLTYVFKHPEASLRMPVVILQIFYIFYIIAMLTCLVKFFITKDDQS</sequence>
<dbReference type="EMBL" id="CAACYI010000001">
    <property type="protein sequence ID" value="VFB15709.1"/>
    <property type="molecule type" value="Genomic_DNA"/>
</dbReference>
<evidence type="ECO:0000313" key="2">
    <source>
        <dbReference type="EMBL" id="VFB15709.1"/>
    </source>
</evidence>
<protein>
    <submittedName>
        <fullName evidence="2">Uncharacterized protein</fullName>
    </submittedName>
</protein>
<proteinExistence type="predicted"/>
<name>A0A8H2M378_9FIRM</name>
<comment type="caution">
    <text evidence="2">The sequence shown here is derived from an EMBL/GenBank/DDBJ whole genome shotgun (WGS) entry which is preliminary data.</text>
</comment>
<feature type="transmembrane region" description="Helical" evidence="1">
    <location>
        <begin position="41"/>
        <end position="63"/>
    </location>
</feature>
<keyword evidence="1" id="KW-0812">Transmembrane</keyword>
<reference evidence="2 3" key="1">
    <citation type="submission" date="2019-02" db="EMBL/GenBank/DDBJ databases">
        <authorList>
            <consortium name="Pathogen Informatics"/>
        </authorList>
    </citation>
    <scope>NUCLEOTIDE SEQUENCE [LARGE SCALE GENOMIC DNA]</scope>
    <source>
        <strain evidence="2 3">3012STDY7089603</strain>
    </source>
</reference>
<dbReference type="AlphaFoldDB" id="A0A8H2M378"/>
<keyword evidence="1" id="KW-0472">Membrane</keyword>
<keyword evidence="3" id="KW-1185">Reference proteome</keyword>
<feature type="transmembrane region" description="Helical" evidence="1">
    <location>
        <begin position="12"/>
        <end position="29"/>
    </location>
</feature>
<dbReference type="Proteomes" id="UP000377798">
    <property type="component" value="Unassembled WGS sequence"/>
</dbReference>
<evidence type="ECO:0000313" key="3">
    <source>
        <dbReference type="Proteomes" id="UP000377798"/>
    </source>
</evidence>
<accession>A0A8H2M378</accession>
<organism evidence="2 3">
    <name type="scientific">Urinicoccus massiliensis</name>
    <dbReference type="NCBI Taxonomy" id="1723382"/>
    <lineage>
        <taxon>Bacteria</taxon>
        <taxon>Bacillati</taxon>
        <taxon>Bacillota</taxon>
        <taxon>Tissierellia</taxon>
        <taxon>Tissierellales</taxon>
        <taxon>Peptoniphilaceae</taxon>
        <taxon>Urinicoccus</taxon>
    </lineage>
</organism>